<dbReference type="GO" id="GO:0006620">
    <property type="term" value="P:post-translational protein targeting to endoplasmic reticulum membrane"/>
    <property type="evidence" value="ECO:0007669"/>
    <property type="project" value="TreeGrafter"/>
</dbReference>
<evidence type="ECO:0000256" key="2">
    <source>
        <dbReference type="ARBA" id="ARBA00022803"/>
    </source>
</evidence>
<keyword evidence="4" id="KW-1185">Reference proteome</keyword>
<evidence type="ECO:0000313" key="4">
    <source>
        <dbReference type="Proteomes" id="UP000256964"/>
    </source>
</evidence>
<sequence length="559" mass="62739">MSSGGQSSEASRLKTEGNSLFTRNDFKGAYEKYTEALKHDDKNAVLYCNRAACSLGLNRTLSSQATQLDPAYTKAWGRLANARAGLDRLDQAIEAWKGAIASLPADNLTEAQVKQRDQCMEELAKAEAKWNAQISNPRIVEGVHMPDQPEMPWERAASGIRMLVAQQMWQSSVSIHLHSQWVKAFLIDAAYKRWQRAVTDISKGEILHTSKGPSYYGRLGVSATTGMRAIGSARLTSLKAIEELTTAVLMDNRVFQNINHAFLDMYSRQIQAEGISQKAWMDSGCREVLEDIPKRLKSEGWDSVRPAVSITICGWVMRGFVEDRLKGNASTALEYYTSALEVLQWGSRVFADVDDEQRGTVFQPTFIRSVKCFRLDALMGVYLKNPSSTSEFLLAEILAGADELLEDIGRVGVPDEPNTETVPFWLAFRCYPAGQAHAARAFHYQHTGKLRQSARGLTQEVRDLYKKAASAYKETLIYYPPDELYNICAPLRELLELLYRLRDTIPIMGHIWEHFVDASQGIPLQQDLMVLTELEDALQNGRLREDDIVFRPGSVPVDT</sequence>
<dbReference type="SUPFAM" id="SSF48452">
    <property type="entry name" value="TPR-like"/>
    <property type="match status" value="1"/>
</dbReference>
<dbReference type="Proteomes" id="UP000256964">
    <property type="component" value="Unassembled WGS sequence"/>
</dbReference>
<evidence type="ECO:0000256" key="1">
    <source>
        <dbReference type="ARBA" id="ARBA00022737"/>
    </source>
</evidence>
<dbReference type="AlphaFoldDB" id="A0A371DUU0"/>
<dbReference type="InterPro" id="IPR011990">
    <property type="entry name" value="TPR-like_helical_dom_sf"/>
</dbReference>
<dbReference type="GO" id="GO:0016020">
    <property type="term" value="C:membrane"/>
    <property type="evidence" value="ECO:0007669"/>
    <property type="project" value="TreeGrafter"/>
</dbReference>
<keyword evidence="1" id="KW-0677">Repeat</keyword>
<dbReference type="InterPro" id="IPR047150">
    <property type="entry name" value="SGT"/>
</dbReference>
<reference evidence="3 4" key="1">
    <citation type="journal article" date="2018" name="Biotechnol. Biofuels">
        <title>Integrative visual omics of the white-rot fungus Polyporus brumalis exposes the biotechnological potential of its oxidative enzymes for delignifying raw plant biomass.</title>
        <authorList>
            <person name="Miyauchi S."/>
            <person name="Rancon A."/>
            <person name="Drula E."/>
            <person name="Hage H."/>
            <person name="Chaduli D."/>
            <person name="Favel A."/>
            <person name="Grisel S."/>
            <person name="Henrissat B."/>
            <person name="Herpoel-Gimbert I."/>
            <person name="Ruiz-Duenas F.J."/>
            <person name="Chevret D."/>
            <person name="Hainaut M."/>
            <person name="Lin J."/>
            <person name="Wang M."/>
            <person name="Pangilinan J."/>
            <person name="Lipzen A."/>
            <person name="Lesage-Meessen L."/>
            <person name="Navarro D."/>
            <person name="Riley R."/>
            <person name="Grigoriev I.V."/>
            <person name="Zhou S."/>
            <person name="Raouche S."/>
            <person name="Rosso M.N."/>
        </authorList>
    </citation>
    <scope>NUCLEOTIDE SEQUENCE [LARGE SCALE GENOMIC DNA]</scope>
    <source>
        <strain evidence="3 4">BRFM 1820</strain>
    </source>
</reference>
<dbReference type="Gene3D" id="1.25.40.10">
    <property type="entry name" value="Tetratricopeptide repeat domain"/>
    <property type="match status" value="1"/>
</dbReference>
<evidence type="ECO:0000313" key="3">
    <source>
        <dbReference type="EMBL" id="RDX56274.1"/>
    </source>
</evidence>
<dbReference type="OrthoDB" id="2423701at2759"/>
<dbReference type="GO" id="GO:0072380">
    <property type="term" value="C:TRC complex"/>
    <property type="evidence" value="ECO:0007669"/>
    <property type="project" value="TreeGrafter"/>
</dbReference>
<protein>
    <recommendedName>
        <fullName evidence="5">TPR-like protein</fullName>
    </recommendedName>
</protein>
<gene>
    <name evidence="3" type="ORF">OH76DRAFT_1519389</name>
</gene>
<proteinExistence type="predicted"/>
<organism evidence="3 4">
    <name type="scientific">Lentinus brumalis</name>
    <dbReference type="NCBI Taxonomy" id="2498619"/>
    <lineage>
        <taxon>Eukaryota</taxon>
        <taxon>Fungi</taxon>
        <taxon>Dikarya</taxon>
        <taxon>Basidiomycota</taxon>
        <taxon>Agaricomycotina</taxon>
        <taxon>Agaricomycetes</taxon>
        <taxon>Polyporales</taxon>
        <taxon>Polyporaceae</taxon>
        <taxon>Lentinus</taxon>
    </lineage>
</organism>
<name>A0A371DUU0_9APHY</name>
<dbReference type="SMART" id="SM00028">
    <property type="entry name" value="TPR"/>
    <property type="match status" value="2"/>
</dbReference>
<dbReference type="InterPro" id="IPR019734">
    <property type="entry name" value="TPR_rpt"/>
</dbReference>
<dbReference type="PANTHER" id="PTHR45831">
    <property type="entry name" value="LD24721P"/>
    <property type="match status" value="1"/>
</dbReference>
<dbReference type="PANTHER" id="PTHR45831:SF2">
    <property type="entry name" value="LD24721P"/>
    <property type="match status" value="1"/>
</dbReference>
<dbReference type="EMBL" id="KZ857381">
    <property type="protein sequence ID" value="RDX56274.1"/>
    <property type="molecule type" value="Genomic_DNA"/>
</dbReference>
<keyword evidence="2" id="KW-0802">TPR repeat</keyword>
<dbReference type="GO" id="GO:0060090">
    <property type="term" value="F:molecular adaptor activity"/>
    <property type="evidence" value="ECO:0007669"/>
    <property type="project" value="TreeGrafter"/>
</dbReference>
<accession>A0A371DUU0</accession>
<evidence type="ECO:0008006" key="5">
    <source>
        <dbReference type="Google" id="ProtNLM"/>
    </source>
</evidence>
<dbReference type="STRING" id="139420.A0A371DUU0"/>